<keyword evidence="3" id="KW-0472">Membrane</keyword>
<keyword evidence="8" id="KW-1185">Reference proteome</keyword>
<dbReference type="Gene3D" id="3.40.190.10">
    <property type="entry name" value="Periplasmic binding protein-like II"/>
    <property type="match status" value="2"/>
</dbReference>
<dbReference type="EMBL" id="JBHTAJ010000005">
    <property type="protein sequence ID" value="MFC7178626.1"/>
    <property type="molecule type" value="Genomic_DNA"/>
</dbReference>
<proteinExistence type="predicted"/>
<organism evidence="7 8">
    <name type="scientific">Kitasatospora paranensis</name>
    <dbReference type="NCBI Taxonomy" id="258053"/>
    <lineage>
        <taxon>Bacteria</taxon>
        <taxon>Bacillati</taxon>
        <taxon>Actinomycetota</taxon>
        <taxon>Actinomycetes</taxon>
        <taxon>Kitasatosporales</taxon>
        <taxon>Streptomycetaceae</taxon>
        <taxon>Kitasatospora</taxon>
    </lineage>
</organism>
<evidence type="ECO:0000256" key="2">
    <source>
        <dbReference type="ARBA" id="ARBA00022729"/>
    </source>
</evidence>
<accession>A0ABW2FMX7</accession>
<feature type="chain" id="PRO_5046832677" evidence="6">
    <location>
        <begin position="19"/>
        <end position="437"/>
    </location>
</feature>
<dbReference type="InterPro" id="IPR006059">
    <property type="entry name" value="SBP"/>
</dbReference>
<dbReference type="Proteomes" id="UP001596435">
    <property type="component" value="Unassembled WGS sequence"/>
</dbReference>
<evidence type="ECO:0000313" key="8">
    <source>
        <dbReference type="Proteomes" id="UP001596435"/>
    </source>
</evidence>
<evidence type="ECO:0000313" key="7">
    <source>
        <dbReference type="EMBL" id="MFC7178626.1"/>
    </source>
</evidence>
<dbReference type="InterPro" id="IPR050490">
    <property type="entry name" value="Bact_solute-bd_prot1"/>
</dbReference>
<name>A0ABW2FMX7_9ACTN</name>
<protein>
    <submittedName>
        <fullName evidence="7">ABC transporter substrate-binding protein</fullName>
    </submittedName>
</protein>
<keyword evidence="2 6" id="KW-0732">Signal</keyword>
<dbReference type="PANTHER" id="PTHR43649:SF33">
    <property type="entry name" value="POLYGALACTURONAN_RHAMNOGALACTURONAN-BINDING PROTEIN YTCQ"/>
    <property type="match status" value="1"/>
</dbReference>
<comment type="caution">
    <text evidence="7">The sequence shown here is derived from an EMBL/GenBank/DDBJ whole genome shotgun (WGS) entry which is preliminary data.</text>
</comment>
<dbReference type="PROSITE" id="PS51257">
    <property type="entry name" value="PROKAR_LIPOPROTEIN"/>
    <property type="match status" value="1"/>
</dbReference>
<keyword evidence="5" id="KW-0449">Lipoprotein</keyword>
<evidence type="ECO:0000256" key="3">
    <source>
        <dbReference type="ARBA" id="ARBA00023136"/>
    </source>
</evidence>
<sequence>MRRGWAAVVAATAVMATACTGQGGSGLSSAAVTGGDPDKVSGDITVLTNRTDQVSDGTLKKYAAQFNKVHPRVRVTFEGITDYEGETRIRMNTENYGDVLLIPDNLALGRYPAYFAPLGDATDLSAQFDFTEYATVGGQVYGLANIGIATGFVYNKAVWKQAGVTDWPTDPQQFIDDLKAIKARTGATPYYTNYKDAWPLQQWSDGIGGPSCDNTAKDALAATAEPWSPGQDLYAIDGLLYSAVHQRLTEADPTTTNWEKSKTLMGEGRIGAMFLGSWAVAQMQSAAKAAGHSPDDIGFMPFPSQRDGHYCTVVQPDYKYAVNVHSRHKDAARAWIDWYLTKSGSARAEQAISTVRGTPLPAALQPFEERGVRMVSQTQDRAATVSRIEKSAEIGLDTPDYRQKLVDIARGAAPGDQRGYFADLNRKWSDAQRTVVG</sequence>
<gene>
    <name evidence="7" type="ORF">ACFQMG_03490</name>
</gene>
<dbReference type="Pfam" id="PF01547">
    <property type="entry name" value="SBP_bac_1"/>
    <property type="match status" value="1"/>
</dbReference>
<keyword evidence="1" id="KW-1003">Cell membrane</keyword>
<dbReference type="PANTHER" id="PTHR43649">
    <property type="entry name" value="ARABINOSE-BINDING PROTEIN-RELATED"/>
    <property type="match status" value="1"/>
</dbReference>
<dbReference type="SUPFAM" id="SSF53850">
    <property type="entry name" value="Periplasmic binding protein-like II"/>
    <property type="match status" value="1"/>
</dbReference>
<dbReference type="RefSeq" id="WP_345709322.1">
    <property type="nucleotide sequence ID" value="NZ_BAABKV010000001.1"/>
</dbReference>
<evidence type="ECO:0000256" key="5">
    <source>
        <dbReference type="ARBA" id="ARBA00023288"/>
    </source>
</evidence>
<evidence type="ECO:0000256" key="1">
    <source>
        <dbReference type="ARBA" id="ARBA00022475"/>
    </source>
</evidence>
<evidence type="ECO:0000256" key="6">
    <source>
        <dbReference type="SAM" id="SignalP"/>
    </source>
</evidence>
<feature type="signal peptide" evidence="6">
    <location>
        <begin position="1"/>
        <end position="18"/>
    </location>
</feature>
<reference evidence="8" key="1">
    <citation type="journal article" date="2019" name="Int. J. Syst. Evol. Microbiol.">
        <title>The Global Catalogue of Microorganisms (GCM) 10K type strain sequencing project: providing services to taxonomists for standard genome sequencing and annotation.</title>
        <authorList>
            <consortium name="The Broad Institute Genomics Platform"/>
            <consortium name="The Broad Institute Genome Sequencing Center for Infectious Disease"/>
            <person name="Wu L."/>
            <person name="Ma J."/>
        </authorList>
    </citation>
    <scope>NUCLEOTIDE SEQUENCE [LARGE SCALE GENOMIC DNA]</scope>
    <source>
        <strain evidence="8">CGMCC 1.12859</strain>
    </source>
</reference>
<evidence type="ECO:0000256" key="4">
    <source>
        <dbReference type="ARBA" id="ARBA00023139"/>
    </source>
</evidence>
<keyword evidence="4" id="KW-0564">Palmitate</keyword>